<gene>
    <name evidence="1" type="ORF">BWY73_00960</name>
</gene>
<accession>A0A1V5MFU9</accession>
<evidence type="ECO:0000313" key="2">
    <source>
        <dbReference type="Proteomes" id="UP000485484"/>
    </source>
</evidence>
<dbReference type="Proteomes" id="UP000485484">
    <property type="component" value="Unassembled WGS sequence"/>
</dbReference>
<proteinExistence type="predicted"/>
<organism evidence="1 2">
    <name type="scientific">candidate division TA06 bacterium ADurb.Bin417</name>
    <dbReference type="NCBI Taxonomy" id="1852828"/>
    <lineage>
        <taxon>Bacteria</taxon>
        <taxon>Bacteria division TA06</taxon>
    </lineage>
</organism>
<sequence>MVYRGTAHKNDPVREVVFELWLDLNKELALTKYKWSIRTESQAIRILEVELKKYGEYCFPSKGTIQELEFYNGKERLVKKEEMVVNEFIAEQNMPDSLFMLSGLDLPPNAIIEDKITNTSYPYKTMKNSVPKSR</sequence>
<dbReference type="AlphaFoldDB" id="A0A1V5MFU9"/>
<reference evidence="1 2" key="1">
    <citation type="submission" date="2017-02" db="EMBL/GenBank/DDBJ databases">
        <title>Delving into the versatile metabolic prowess of the omnipresent phylum Bacteroidetes.</title>
        <authorList>
            <person name="Nobu M.K."/>
            <person name="Mei R."/>
            <person name="Narihiro T."/>
            <person name="Kuroda K."/>
            <person name="Liu W.-T."/>
        </authorList>
    </citation>
    <scope>NUCLEOTIDE SEQUENCE [LARGE SCALE GENOMIC DNA]</scope>
    <source>
        <strain evidence="1">ADurb.Bin417</strain>
    </source>
</reference>
<protein>
    <submittedName>
        <fullName evidence="1">Uncharacterized protein</fullName>
    </submittedName>
</protein>
<dbReference type="EMBL" id="MWAK01000139">
    <property type="protein sequence ID" value="OPZ91982.1"/>
    <property type="molecule type" value="Genomic_DNA"/>
</dbReference>
<name>A0A1V5MFU9_UNCT6</name>
<evidence type="ECO:0000313" key="1">
    <source>
        <dbReference type="EMBL" id="OPZ91982.1"/>
    </source>
</evidence>
<comment type="caution">
    <text evidence="1">The sequence shown here is derived from an EMBL/GenBank/DDBJ whole genome shotgun (WGS) entry which is preliminary data.</text>
</comment>